<dbReference type="InterPro" id="IPR000843">
    <property type="entry name" value="HTH_LacI"/>
</dbReference>
<dbReference type="SMART" id="SM00354">
    <property type="entry name" value="HTH_LACI"/>
    <property type="match status" value="1"/>
</dbReference>
<dbReference type="SUPFAM" id="SSF47413">
    <property type="entry name" value="lambda repressor-like DNA-binding domains"/>
    <property type="match status" value="1"/>
</dbReference>
<dbReference type="InterPro" id="IPR010982">
    <property type="entry name" value="Lambda_DNA-bd_dom_sf"/>
</dbReference>
<dbReference type="InterPro" id="IPR028082">
    <property type="entry name" value="Peripla_BP_I"/>
</dbReference>
<reference evidence="6 7" key="1">
    <citation type="submission" date="2017-06" db="EMBL/GenBank/DDBJ databases">
        <authorList>
            <person name="Kim H.J."/>
            <person name="Triplett B.A."/>
        </authorList>
    </citation>
    <scope>NUCLEOTIDE SEQUENCE [LARGE SCALE GENOMIC DNA]</scope>
    <source>
        <strain evidence="6 7">B29T1</strain>
    </source>
</reference>
<dbReference type="AlphaFoldDB" id="A0A212S174"/>
<evidence type="ECO:0000256" key="3">
    <source>
        <dbReference type="ARBA" id="ARBA00023163"/>
    </source>
</evidence>
<feature type="domain" description="HTH lacI-type" evidence="5">
    <location>
        <begin position="1"/>
        <end position="46"/>
    </location>
</feature>
<evidence type="ECO:0000256" key="4">
    <source>
        <dbReference type="SAM" id="MobiDB-lite"/>
    </source>
</evidence>
<keyword evidence="3" id="KW-0804">Transcription</keyword>
<dbReference type="OrthoDB" id="8433438at2"/>
<dbReference type="CDD" id="cd06267">
    <property type="entry name" value="PBP1_LacI_sugar_binding-like"/>
    <property type="match status" value="1"/>
</dbReference>
<feature type="region of interest" description="Disordered" evidence="4">
    <location>
        <begin position="322"/>
        <end position="355"/>
    </location>
</feature>
<accession>A0A212S174</accession>
<protein>
    <submittedName>
        <fullName evidence="6">Transcriptional regulator, LacI family</fullName>
    </submittedName>
</protein>
<dbReference type="Gene3D" id="3.40.50.2300">
    <property type="match status" value="2"/>
</dbReference>
<dbReference type="SUPFAM" id="SSF53822">
    <property type="entry name" value="Periplasmic binding protein-like I"/>
    <property type="match status" value="1"/>
</dbReference>
<evidence type="ECO:0000259" key="5">
    <source>
        <dbReference type="PROSITE" id="PS50932"/>
    </source>
</evidence>
<name>A0A212S174_9PROT</name>
<dbReference type="PANTHER" id="PTHR30146:SF109">
    <property type="entry name" value="HTH-TYPE TRANSCRIPTIONAL REGULATOR GALS"/>
    <property type="match status" value="1"/>
</dbReference>
<keyword evidence="1" id="KW-0805">Transcription regulation</keyword>
<gene>
    <name evidence="6" type="ORF">SAMN07250955_11954</name>
</gene>
<dbReference type="EMBL" id="FYEH01000019">
    <property type="protein sequence ID" value="SNB78839.1"/>
    <property type="molecule type" value="Genomic_DNA"/>
</dbReference>
<keyword evidence="7" id="KW-1185">Reference proteome</keyword>
<evidence type="ECO:0000256" key="1">
    <source>
        <dbReference type="ARBA" id="ARBA00023015"/>
    </source>
</evidence>
<evidence type="ECO:0000313" key="6">
    <source>
        <dbReference type="EMBL" id="SNB78839.1"/>
    </source>
</evidence>
<dbReference type="Proteomes" id="UP000197065">
    <property type="component" value="Unassembled WGS sequence"/>
</dbReference>
<dbReference type="Pfam" id="PF13377">
    <property type="entry name" value="Peripla_BP_3"/>
    <property type="match status" value="1"/>
</dbReference>
<organism evidence="6 7">
    <name type="scientific">Arboricoccus pini</name>
    <dbReference type="NCBI Taxonomy" id="1963835"/>
    <lineage>
        <taxon>Bacteria</taxon>
        <taxon>Pseudomonadati</taxon>
        <taxon>Pseudomonadota</taxon>
        <taxon>Alphaproteobacteria</taxon>
        <taxon>Geminicoccales</taxon>
        <taxon>Geminicoccaceae</taxon>
        <taxon>Arboricoccus</taxon>
    </lineage>
</organism>
<dbReference type="GO" id="GO:0000976">
    <property type="term" value="F:transcription cis-regulatory region binding"/>
    <property type="evidence" value="ECO:0007669"/>
    <property type="project" value="TreeGrafter"/>
</dbReference>
<dbReference type="PROSITE" id="PS50932">
    <property type="entry name" value="HTH_LACI_2"/>
    <property type="match status" value="1"/>
</dbReference>
<dbReference type="GO" id="GO:0003700">
    <property type="term" value="F:DNA-binding transcription factor activity"/>
    <property type="evidence" value="ECO:0007669"/>
    <property type="project" value="TreeGrafter"/>
</dbReference>
<evidence type="ECO:0000313" key="7">
    <source>
        <dbReference type="Proteomes" id="UP000197065"/>
    </source>
</evidence>
<dbReference type="Gene3D" id="1.10.260.40">
    <property type="entry name" value="lambda repressor-like DNA-binding domains"/>
    <property type="match status" value="1"/>
</dbReference>
<evidence type="ECO:0000256" key="2">
    <source>
        <dbReference type="ARBA" id="ARBA00023125"/>
    </source>
</evidence>
<dbReference type="PANTHER" id="PTHR30146">
    <property type="entry name" value="LACI-RELATED TRANSCRIPTIONAL REPRESSOR"/>
    <property type="match status" value="1"/>
</dbReference>
<keyword evidence="2" id="KW-0238">DNA-binding</keyword>
<sequence>MAGVSPATVSNVLTGRRVRAESAQRVKEAASSLGYAVDRAASQLRSGRARVVAMLVPSLENPFFTSIVAAVERRLRTDDHDLVVASAADDVATEHSRLQALLSWRPAGMIVIPCTDDFAGASLLAAAGTPYVVLDRVGGAHSADTVAVDNVTAGLEAARHLIDLGHRRLLIVASARTLSNIKLRCKGIVEACAAAGLEEPALIEVGFDLESAVDRLQTWLSTHERPSGIIALTNFATLGALASLARFSVSIPGEVSLVGFDDYAWMRAAAPSITAIRQPVEAMAELVWDRLRARIDGDSSPVVQAMLPVSLVIRASTARCQTGDPAAGLPGQGLRRPSRTGGRQREQGTGRGAKA</sequence>
<proteinExistence type="predicted"/>
<dbReference type="InterPro" id="IPR046335">
    <property type="entry name" value="LacI/GalR-like_sensor"/>
</dbReference>
<dbReference type="CDD" id="cd01392">
    <property type="entry name" value="HTH_LacI"/>
    <property type="match status" value="1"/>
</dbReference>